<accession>A0A0U5CIZ5</accession>
<evidence type="ECO:0000313" key="5">
    <source>
        <dbReference type="Proteomes" id="UP000054771"/>
    </source>
</evidence>
<name>A0A0U5CIZ5_ASPCI</name>
<gene>
    <name evidence="4" type="ORF">ASPCAL14063</name>
</gene>
<feature type="domain" description="Azaphilone pigments biosynthesis cluster protein L N-terminal" evidence="3">
    <location>
        <begin position="2"/>
        <end position="210"/>
    </location>
</feature>
<dbReference type="AlphaFoldDB" id="A0A0U5CIZ5"/>
<evidence type="ECO:0000256" key="1">
    <source>
        <dbReference type="SAM" id="MobiDB-lite"/>
    </source>
</evidence>
<evidence type="ECO:0000256" key="2">
    <source>
        <dbReference type="SAM" id="SignalP"/>
    </source>
</evidence>
<sequence>MADPISLASGLLALATFAFQSSLSLYDMVKSFRSHPIRVRELMEEPEALSGVLGPLVDKVQATHDTDLSVLNLPLLRCGNACKEFEQEIMKCASRSSATRTSFRDWAKLKYMGDDIDGFRRVLAAYKLTINIALTDANLQKSTVTAETLENYESLIETAKVDLEAHLEAIDEKLELLLGKAVPGSDKVSLELQQIKEERLSTEKCLQICAQLSEHISQIQISPANNGSAGPSDPDALSERLTNEGLQECKESLKHTSAKLETHMHSLVDRLLSKSASASASQEDLADLARLRDEWKTTRQCIDICSKADIHFKEAITTVDNYATGDAIQFMVSTDGQVIHGRNRGLGWRSRQVGGHLNDTSVQQLSRDFTTINIHHTTGDDLSSPNNTTTAASDMPSSESPSEFDRRYGRGFQLTPTSAPSISEPSKGSKDSGPGRIPKG</sequence>
<keyword evidence="2" id="KW-0732">Signal</keyword>
<feature type="compositionally biased region" description="Polar residues" evidence="1">
    <location>
        <begin position="376"/>
        <end position="401"/>
    </location>
</feature>
<dbReference type="OrthoDB" id="5068804at2759"/>
<dbReference type="OMA" id="QCMDICS"/>
<feature type="signal peptide" evidence="2">
    <location>
        <begin position="1"/>
        <end position="18"/>
    </location>
</feature>
<evidence type="ECO:0000259" key="3">
    <source>
        <dbReference type="Pfam" id="PF17111"/>
    </source>
</evidence>
<dbReference type="STRING" id="454130.A0A0U5CIZ5"/>
<feature type="chain" id="PRO_5006855706" description="Azaphilone pigments biosynthesis cluster protein L N-terminal domain-containing protein" evidence="2">
    <location>
        <begin position="19"/>
        <end position="440"/>
    </location>
</feature>
<feature type="region of interest" description="Disordered" evidence="1">
    <location>
        <begin position="376"/>
        <end position="440"/>
    </location>
</feature>
<feature type="compositionally biased region" description="Polar residues" evidence="1">
    <location>
        <begin position="414"/>
        <end position="426"/>
    </location>
</feature>
<dbReference type="InterPro" id="IPR031348">
    <property type="entry name" value="PigL_N"/>
</dbReference>
<reference evidence="5" key="1">
    <citation type="journal article" date="2016" name="Genome Announc.">
        <title>Draft genome sequences of fungus Aspergillus calidoustus.</title>
        <authorList>
            <person name="Horn F."/>
            <person name="Linde J."/>
            <person name="Mattern D.J."/>
            <person name="Walther G."/>
            <person name="Guthke R."/>
            <person name="Scherlach K."/>
            <person name="Martin K."/>
            <person name="Brakhage A.A."/>
            <person name="Petzke L."/>
            <person name="Valiante V."/>
        </authorList>
    </citation>
    <scope>NUCLEOTIDE SEQUENCE [LARGE SCALE GENOMIC DNA]</scope>
    <source>
        <strain evidence="5">SF006504</strain>
    </source>
</reference>
<dbReference type="Pfam" id="PF17111">
    <property type="entry name" value="PigL_N"/>
    <property type="match status" value="2"/>
</dbReference>
<protein>
    <recommendedName>
        <fullName evidence="3">Azaphilone pigments biosynthesis cluster protein L N-terminal domain-containing protein</fullName>
    </recommendedName>
</protein>
<evidence type="ECO:0000313" key="4">
    <source>
        <dbReference type="EMBL" id="CEL10956.1"/>
    </source>
</evidence>
<feature type="domain" description="Azaphilone pigments biosynthesis cluster protein L N-terminal" evidence="3">
    <location>
        <begin position="239"/>
        <end position="305"/>
    </location>
</feature>
<organism evidence="4 5">
    <name type="scientific">Aspergillus calidoustus</name>
    <dbReference type="NCBI Taxonomy" id="454130"/>
    <lineage>
        <taxon>Eukaryota</taxon>
        <taxon>Fungi</taxon>
        <taxon>Dikarya</taxon>
        <taxon>Ascomycota</taxon>
        <taxon>Pezizomycotina</taxon>
        <taxon>Eurotiomycetes</taxon>
        <taxon>Eurotiomycetidae</taxon>
        <taxon>Eurotiales</taxon>
        <taxon>Aspergillaceae</taxon>
        <taxon>Aspergillus</taxon>
        <taxon>Aspergillus subgen. Nidulantes</taxon>
    </lineage>
</organism>
<dbReference type="EMBL" id="CDMC01000021">
    <property type="protein sequence ID" value="CEL10956.1"/>
    <property type="molecule type" value="Genomic_DNA"/>
</dbReference>
<dbReference type="Proteomes" id="UP000054771">
    <property type="component" value="Unassembled WGS sequence"/>
</dbReference>
<proteinExistence type="predicted"/>
<keyword evidence="5" id="KW-1185">Reference proteome</keyword>